<dbReference type="InterPro" id="IPR011864">
    <property type="entry name" value="Phosphate_PstC"/>
</dbReference>
<dbReference type="CDD" id="cd06261">
    <property type="entry name" value="TM_PBP2"/>
    <property type="match status" value="1"/>
</dbReference>
<keyword evidence="7 9" id="KW-1133">Transmembrane helix</keyword>
<evidence type="ECO:0000256" key="7">
    <source>
        <dbReference type="ARBA" id="ARBA00022989"/>
    </source>
</evidence>
<dbReference type="Gene3D" id="1.10.3720.10">
    <property type="entry name" value="MetI-like"/>
    <property type="match status" value="1"/>
</dbReference>
<evidence type="ECO:0000259" key="12">
    <source>
        <dbReference type="PROSITE" id="PS50928"/>
    </source>
</evidence>
<reference evidence="14" key="1">
    <citation type="journal article" date="2019" name="Int. J. Syst. Evol. Microbiol.">
        <title>The Global Catalogue of Microorganisms (GCM) 10K type strain sequencing project: providing services to taxonomists for standard genome sequencing and annotation.</title>
        <authorList>
            <consortium name="The Broad Institute Genomics Platform"/>
            <consortium name="The Broad Institute Genome Sequencing Center for Infectious Disease"/>
            <person name="Wu L."/>
            <person name="Ma J."/>
        </authorList>
    </citation>
    <scope>NUCLEOTIDE SEQUENCE [LARGE SCALE GENOMIC DNA]</scope>
    <source>
        <strain evidence="14">JCM 17688</strain>
    </source>
</reference>
<feature type="region of interest" description="Disordered" evidence="11">
    <location>
        <begin position="1"/>
        <end position="23"/>
    </location>
</feature>
<keyword evidence="3 9" id="KW-0813">Transport</keyword>
<keyword evidence="6 9" id="KW-0812">Transmembrane</keyword>
<evidence type="ECO:0000256" key="2">
    <source>
        <dbReference type="ARBA" id="ARBA00007069"/>
    </source>
</evidence>
<dbReference type="Pfam" id="PF00528">
    <property type="entry name" value="BPD_transp_1"/>
    <property type="match status" value="1"/>
</dbReference>
<proteinExistence type="inferred from homology"/>
<dbReference type="PANTHER" id="PTHR30425">
    <property type="entry name" value="PHOSPHATE TRANSPORT SYSTEM PERMEASE PROTEIN PST"/>
    <property type="match status" value="1"/>
</dbReference>
<feature type="transmembrane region" description="Helical" evidence="9">
    <location>
        <begin position="45"/>
        <end position="70"/>
    </location>
</feature>
<evidence type="ECO:0000256" key="8">
    <source>
        <dbReference type="ARBA" id="ARBA00023136"/>
    </source>
</evidence>
<dbReference type="PANTHER" id="PTHR30425:SF1">
    <property type="entry name" value="PHOSPHATE TRANSPORT SYSTEM PERMEASE PROTEIN PSTC"/>
    <property type="match status" value="1"/>
</dbReference>
<evidence type="ECO:0000313" key="13">
    <source>
        <dbReference type="EMBL" id="GAA4383046.1"/>
    </source>
</evidence>
<sequence length="344" mass="36554">MQPEPRVDDDGGEDDRGGIERDLTAGAGATPALARRRSGLSGESAFKWLTYAAGILLIVVIAGIFTTLVVQAVPSTAKDHTNFLTSSEWNTSDPHDMRFGILELLKITVMASVMALIVAVPVAVGIATFLVQYVPPRLSRVLGAVVDLLAAVPSIIFGLWGILVLAPWMVPFQQWLNTHLSWIFLFKTGNVEIALGSTVFTAGVVLAIMILPIITSISREALRQAPVAHQEAALALGATKWEMIRLTVLPYGRSGIVAGAMLALGRALGETIAVLIILNAATKDSIWSLFDSGYTFASKIASAATEFSDPDTRGAYIAAGLVLFLLTFVVNAVARWIGGGRVNG</sequence>
<dbReference type="NCBIfam" id="TIGR02138">
    <property type="entry name" value="phosphate_pstC"/>
    <property type="match status" value="1"/>
</dbReference>
<evidence type="ECO:0000313" key="14">
    <source>
        <dbReference type="Proteomes" id="UP001500635"/>
    </source>
</evidence>
<organism evidence="13 14">
    <name type="scientific">Tsukamurella soli</name>
    <dbReference type="NCBI Taxonomy" id="644556"/>
    <lineage>
        <taxon>Bacteria</taxon>
        <taxon>Bacillati</taxon>
        <taxon>Actinomycetota</taxon>
        <taxon>Actinomycetes</taxon>
        <taxon>Mycobacteriales</taxon>
        <taxon>Tsukamurellaceae</taxon>
        <taxon>Tsukamurella</taxon>
    </lineage>
</organism>
<gene>
    <name evidence="13" type="primary">pstC</name>
    <name evidence="13" type="ORF">GCM10023147_01670</name>
</gene>
<evidence type="ECO:0000256" key="10">
    <source>
        <dbReference type="RuleBase" id="RU363054"/>
    </source>
</evidence>
<dbReference type="SUPFAM" id="SSF161098">
    <property type="entry name" value="MetI-like"/>
    <property type="match status" value="1"/>
</dbReference>
<evidence type="ECO:0000256" key="1">
    <source>
        <dbReference type="ARBA" id="ARBA00004651"/>
    </source>
</evidence>
<keyword evidence="14" id="KW-1185">Reference proteome</keyword>
<evidence type="ECO:0000256" key="11">
    <source>
        <dbReference type="SAM" id="MobiDB-lite"/>
    </source>
</evidence>
<dbReference type="InterPro" id="IPR035906">
    <property type="entry name" value="MetI-like_sf"/>
</dbReference>
<evidence type="ECO:0000256" key="9">
    <source>
        <dbReference type="RuleBase" id="RU363032"/>
    </source>
</evidence>
<feature type="domain" description="ABC transmembrane type-1" evidence="12">
    <location>
        <begin position="105"/>
        <end position="334"/>
    </location>
</feature>
<protein>
    <recommendedName>
        <fullName evidence="10">Phosphate transport system permease protein</fullName>
    </recommendedName>
</protein>
<keyword evidence="4 10" id="KW-1003">Cell membrane</keyword>
<keyword evidence="8 9" id="KW-0472">Membrane</keyword>
<evidence type="ECO:0000256" key="4">
    <source>
        <dbReference type="ARBA" id="ARBA00022475"/>
    </source>
</evidence>
<dbReference type="InterPro" id="IPR051124">
    <property type="entry name" value="Phosphate_Transport_Permease"/>
</dbReference>
<feature type="transmembrane region" description="Helical" evidence="9">
    <location>
        <begin position="190"/>
        <end position="214"/>
    </location>
</feature>
<dbReference type="PROSITE" id="PS50928">
    <property type="entry name" value="ABC_TM1"/>
    <property type="match status" value="1"/>
</dbReference>
<feature type="transmembrane region" description="Helical" evidence="9">
    <location>
        <begin position="315"/>
        <end position="334"/>
    </location>
</feature>
<feature type="transmembrane region" description="Helical" evidence="9">
    <location>
        <begin position="255"/>
        <end position="278"/>
    </location>
</feature>
<dbReference type="Proteomes" id="UP001500635">
    <property type="component" value="Unassembled WGS sequence"/>
</dbReference>
<name>A0ABP8J122_9ACTN</name>
<dbReference type="EMBL" id="BAABFR010000002">
    <property type="protein sequence ID" value="GAA4383046.1"/>
    <property type="molecule type" value="Genomic_DNA"/>
</dbReference>
<keyword evidence="5 10" id="KW-0592">Phosphate transport</keyword>
<comment type="caution">
    <text evidence="13">The sequence shown here is derived from an EMBL/GenBank/DDBJ whole genome shotgun (WGS) entry which is preliminary data.</text>
</comment>
<dbReference type="InterPro" id="IPR000515">
    <property type="entry name" value="MetI-like"/>
</dbReference>
<feature type="transmembrane region" description="Helical" evidence="9">
    <location>
        <begin position="142"/>
        <end position="170"/>
    </location>
</feature>
<comment type="subcellular location">
    <subcellularLocation>
        <location evidence="1 9">Cell membrane</location>
        <topology evidence="1 9">Multi-pass membrane protein</topology>
    </subcellularLocation>
</comment>
<evidence type="ECO:0000256" key="6">
    <source>
        <dbReference type="ARBA" id="ARBA00022692"/>
    </source>
</evidence>
<comment type="similarity">
    <text evidence="2 10">Belongs to the binding-protein-dependent transport system permease family. CysTW subfamily.</text>
</comment>
<evidence type="ECO:0000256" key="3">
    <source>
        <dbReference type="ARBA" id="ARBA00022448"/>
    </source>
</evidence>
<feature type="transmembrane region" description="Helical" evidence="9">
    <location>
        <begin position="107"/>
        <end position="130"/>
    </location>
</feature>
<evidence type="ECO:0000256" key="5">
    <source>
        <dbReference type="ARBA" id="ARBA00022592"/>
    </source>
</evidence>
<comment type="function">
    <text evidence="10">Part of the binding-protein-dependent transport system for phosphate; probably responsible for the translocation of the substrate across the membrane.</text>
</comment>
<accession>A0ABP8J122</accession>